<feature type="transmembrane region" description="Helical" evidence="12">
    <location>
        <begin position="450"/>
        <end position="467"/>
    </location>
</feature>
<dbReference type="InterPro" id="IPR001734">
    <property type="entry name" value="Na/solute_symporter"/>
</dbReference>
<keyword evidence="8" id="KW-0406">Ion transport</keyword>
<comment type="caution">
    <text evidence="13">The sequence shown here is derived from an EMBL/GenBank/DDBJ whole genome shotgun (WGS) entry which is preliminary data.</text>
</comment>
<feature type="transmembrane region" description="Helical" evidence="12">
    <location>
        <begin position="20"/>
        <end position="42"/>
    </location>
</feature>
<proteinExistence type="inferred from homology"/>
<evidence type="ECO:0000256" key="9">
    <source>
        <dbReference type="ARBA" id="ARBA00023136"/>
    </source>
</evidence>
<dbReference type="CDD" id="cd11492">
    <property type="entry name" value="SLC5sbd_NIS-SMVT"/>
    <property type="match status" value="1"/>
</dbReference>
<comment type="similarity">
    <text evidence="2 11">Belongs to the sodium:solute symporter (SSF) (TC 2.A.21) family.</text>
</comment>
<feature type="transmembrane region" description="Helical" evidence="12">
    <location>
        <begin position="424"/>
        <end position="443"/>
    </location>
</feature>
<keyword evidence="9 12" id="KW-0472">Membrane</keyword>
<feature type="transmembrane region" description="Helical" evidence="12">
    <location>
        <begin position="392"/>
        <end position="412"/>
    </location>
</feature>
<dbReference type="GO" id="GO:0015293">
    <property type="term" value="F:symporter activity"/>
    <property type="evidence" value="ECO:0007669"/>
    <property type="project" value="TreeGrafter"/>
</dbReference>
<keyword evidence="4" id="KW-1003">Cell membrane</keyword>
<evidence type="ECO:0000313" key="13">
    <source>
        <dbReference type="EMBL" id="GIY80977.1"/>
    </source>
</evidence>
<evidence type="ECO:0000256" key="12">
    <source>
        <dbReference type="SAM" id="Phobius"/>
    </source>
</evidence>
<keyword evidence="14" id="KW-1185">Reference proteome</keyword>
<feature type="transmembrane region" description="Helical" evidence="12">
    <location>
        <begin position="198"/>
        <end position="217"/>
    </location>
</feature>
<keyword evidence="3" id="KW-0813">Transport</keyword>
<dbReference type="NCBIfam" id="TIGR00813">
    <property type="entry name" value="sss"/>
    <property type="match status" value="1"/>
</dbReference>
<feature type="transmembrane region" description="Helical" evidence="12">
    <location>
        <begin position="288"/>
        <end position="311"/>
    </location>
</feature>
<feature type="transmembrane region" description="Helical" evidence="12">
    <location>
        <begin position="62"/>
        <end position="82"/>
    </location>
</feature>
<evidence type="ECO:0000256" key="5">
    <source>
        <dbReference type="ARBA" id="ARBA00022692"/>
    </source>
</evidence>
<accession>A0AAV4WE08</accession>
<feature type="transmembrane region" description="Helical" evidence="12">
    <location>
        <begin position="347"/>
        <end position="371"/>
    </location>
</feature>
<feature type="transmembrane region" description="Helical" evidence="12">
    <location>
        <begin position="94"/>
        <end position="117"/>
    </location>
</feature>
<keyword evidence="10" id="KW-0739">Sodium transport</keyword>
<evidence type="ECO:0000256" key="8">
    <source>
        <dbReference type="ARBA" id="ARBA00023065"/>
    </source>
</evidence>
<evidence type="ECO:0000256" key="3">
    <source>
        <dbReference type="ARBA" id="ARBA00022448"/>
    </source>
</evidence>
<keyword evidence="6 12" id="KW-1133">Transmembrane helix</keyword>
<evidence type="ECO:0000256" key="1">
    <source>
        <dbReference type="ARBA" id="ARBA00004651"/>
    </source>
</evidence>
<evidence type="ECO:0000256" key="2">
    <source>
        <dbReference type="ARBA" id="ARBA00006434"/>
    </source>
</evidence>
<keyword evidence="7" id="KW-0915">Sodium</keyword>
<evidence type="ECO:0000256" key="10">
    <source>
        <dbReference type="ARBA" id="ARBA00023201"/>
    </source>
</evidence>
<dbReference type="PROSITE" id="PS50283">
    <property type="entry name" value="NA_SOLUT_SYMP_3"/>
    <property type="match status" value="1"/>
</dbReference>
<dbReference type="Pfam" id="PF00474">
    <property type="entry name" value="SSF"/>
    <property type="match status" value="1"/>
</dbReference>
<sequence>MNQSSMEDLAFAREAPGLGAFDYVVIGAMFLISSGIGLYFHFSGGKQKTTQEFLLAGQNMSVFPVALSLMASGKSAITYLGVPADMYMYGTHFAFVNLGNSAGALVAGYLFIPVFFSTKSSTTYEYLERRFGKLLRRICSLSFSLQVILYTAVCLYAPALALSAVTSLSLWTSVITVGVVCTFYCTMGGMKAVLWTDVLQALLMYVGLIAIVVRGSLDVGGIHNVWTRAKEGGRLVVPGMELDLTSRYTFLNIFLYGFVTSLSAYGVGQMQVQRMLTVSSVKKARLALFSSIPVISIFHVVNVFVGLVVYANFYRCDPLTSGDNVISKSDQLLPYFSLVSLASFPGMPGLCICGMLSAALSTLSSLVNSLATVTVEDFMRPICKTSDGRNALAAKFITLFYGVLSLVLTYLVSSFGNVLQASTIVYGLVAGPTLGVFLLGVLTARANEKGAVIGLAASLLLTAWISFGSSSTNTGHSRLPVSTAGCPSHNFTTTTTVSPLTTLGPPVEDRLPEYVFPLFKISYMWFSPIGAMTTLIVGYLASYFFTKPSHLEGHLLNPIARKLFLKEEKSKKDILLPEIHSTSTGIQIKNEKERANGVPLLRVAET</sequence>
<evidence type="ECO:0000256" key="4">
    <source>
        <dbReference type="ARBA" id="ARBA00022475"/>
    </source>
</evidence>
<evidence type="ECO:0000256" key="11">
    <source>
        <dbReference type="RuleBase" id="RU362091"/>
    </source>
</evidence>
<feature type="transmembrane region" description="Helical" evidence="12">
    <location>
        <begin position="168"/>
        <end position="186"/>
    </location>
</feature>
<feature type="transmembrane region" description="Helical" evidence="12">
    <location>
        <begin position="248"/>
        <end position="267"/>
    </location>
</feature>
<dbReference type="AlphaFoldDB" id="A0AAV4WE08"/>
<dbReference type="InterPro" id="IPR051163">
    <property type="entry name" value="Sodium:Solute_Symporter_SSF"/>
</dbReference>
<dbReference type="Proteomes" id="UP001054837">
    <property type="component" value="Unassembled WGS sequence"/>
</dbReference>
<organism evidence="13 14">
    <name type="scientific">Caerostris darwini</name>
    <dbReference type="NCBI Taxonomy" id="1538125"/>
    <lineage>
        <taxon>Eukaryota</taxon>
        <taxon>Metazoa</taxon>
        <taxon>Ecdysozoa</taxon>
        <taxon>Arthropoda</taxon>
        <taxon>Chelicerata</taxon>
        <taxon>Arachnida</taxon>
        <taxon>Araneae</taxon>
        <taxon>Araneomorphae</taxon>
        <taxon>Entelegynae</taxon>
        <taxon>Araneoidea</taxon>
        <taxon>Araneidae</taxon>
        <taxon>Caerostris</taxon>
    </lineage>
</organism>
<evidence type="ECO:0000313" key="14">
    <source>
        <dbReference type="Proteomes" id="UP001054837"/>
    </source>
</evidence>
<dbReference type="PANTHER" id="PTHR42985">
    <property type="entry name" value="SODIUM-COUPLED MONOCARBOXYLATE TRANSPORTER"/>
    <property type="match status" value="1"/>
</dbReference>
<evidence type="ECO:0000256" key="7">
    <source>
        <dbReference type="ARBA" id="ARBA00023053"/>
    </source>
</evidence>
<evidence type="ECO:0000256" key="6">
    <source>
        <dbReference type="ARBA" id="ARBA00022989"/>
    </source>
</evidence>
<dbReference type="Gene3D" id="1.20.1730.10">
    <property type="entry name" value="Sodium/glucose cotransporter"/>
    <property type="match status" value="1"/>
</dbReference>
<protein>
    <submittedName>
        <fullName evidence="13">Sodium-dependent multivitamin transporter</fullName>
    </submittedName>
</protein>
<reference evidence="13 14" key="1">
    <citation type="submission" date="2021-06" db="EMBL/GenBank/DDBJ databases">
        <title>Caerostris darwini draft genome.</title>
        <authorList>
            <person name="Kono N."/>
            <person name="Arakawa K."/>
        </authorList>
    </citation>
    <scope>NUCLEOTIDE SEQUENCE [LARGE SCALE GENOMIC DNA]</scope>
</reference>
<dbReference type="InterPro" id="IPR038377">
    <property type="entry name" value="Na/Glc_symporter_sf"/>
</dbReference>
<dbReference type="GO" id="GO:0005886">
    <property type="term" value="C:plasma membrane"/>
    <property type="evidence" value="ECO:0007669"/>
    <property type="project" value="UniProtKB-SubCell"/>
</dbReference>
<keyword evidence="5 12" id="KW-0812">Transmembrane</keyword>
<feature type="transmembrane region" description="Helical" evidence="12">
    <location>
        <begin position="138"/>
        <end position="162"/>
    </location>
</feature>
<dbReference type="PANTHER" id="PTHR42985:SF40">
    <property type="entry name" value="LD47995P-RELATED"/>
    <property type="match status" value="1"/>
</dbReference>
<dbReference type="GO" id="GO:0006814">
    <property type="term" value="P:sodium ion transport"/>
    <property type="evidence" value="ECO:0007669"/>
    <property type="project" value="UniProtKB-KW"/>
</dbReference>
<name>A0AAV4WE08_9ARAC</name>
<dbReference type="EMBL" id="BPLQ01014566">
    <property type="protein sequence ID" value="GIY80977.1"/>
    <property type="molecule type" value="Genomic_DNA"/>
</dbReference>
<comment type="subcellular location">
    <subcellularLocation>
        <location evidence="1">Cell membrane</location>
        <topology evidence="1">Multi-pass membrane protein</topology>
    </subcellularLocation>
</comment>
<feature type="transmembrane region" description="Helical" evidence="12">
    <location>
        <begin position="523"/>
        <end position="545"/>
    </location>
</feature>
<gene>
    <name evidence="13" type="primary">CG32669</name>
    <name evidence="13" type="ORF">CDAR_71041</name>
</gene>